<name>A0A109RD39_9LACT</name>
<dbReference type="EMBL" id="PKGY01000001">
    <property type="protein sequence ID" value="PKZ22995.1"/>
    <property type="molecule type" value="Genomic_DNA"/>
</dbReference>
<protein>
    <submittedName>
        <fullName evidence="1">Uncharacterized protein</fullName>
    </submittedName>
</protein>
<reference evidence="1 3" key="1">
    <citation type="journal article" date="2016" name="Genome Announc.">
        <title>Complete Genome Sequences of Aerococcus christensenii CCUG 28831T, Aerococcus sanguinicola CCUG 43001T, Aerococcus urinae CCUG 36881T, Aerococcus urinaeequi CCUG 28094T, Aerococcus urinaehominis CCUG 42038 BT, and Aerococcus viridans CCUG 4311T.</title>
        <authorList>
            <person name="Carkaci D."/>
            <person name="Dargis R."/>
            <person name="Nielsen X.C."/>
            <person name="Skovgaard O."/>
            <person name="Fuursted K."/>
            <person name="Christensen J.J."/>
        </authorList>
    </citation>
    <scope>NUCLEOTIDE SEQUENCE [LARGE SCALE GENOMIC DNA]</scope>
    <source>
        <strain evidence="1 3">CCUG43001</strain>
    </source>
</reference>
<accession>A0A109RD39</accession>
<keyword evidence="3" id="KW-1185">Reference proteome</keyword>
<dbReference type="Proteomes" id="UP000234239">
    <property type="component" value="Unassembled WGS sequence"/>
</dbReference>
<sequence>MTARLLAPLRIVANRGRLKDAVEEEAERWQRQASLFFYHVAGETLPNNLPCDWHTDTNRLENRE</sequence>
<dbReference type="EMBL" id="CP014160">
    <property type="protein sequence ID" value="AMB93396.1"/>
    <property type="molecule type" value="Genomic_DNA"/>
</dbReference>
<proteinExistence type="predicted"/>
<evidence type="ECO:0000313" key="4">
    <source>
        <dbReference type="Proteomes" id="UP000234239"/>
    </source>
</evidence>
<dbReference type="Proteomes" id="UP000069912">
    <property type="component" value="Chromosome"/>
</dbReference>
<evidence type="ECO:0000313" key="3">
    <source>
        <dbReference type="Proteomes" id="UP000069912"/>
    </source>
</evidence>
<dbReference type="AlphaFoldDB" id="A0A109RD39"/>
<dbReference type="KEGG" id="asan:AWM72_00740"/>
<organism evidence="1 3">
    <name type="scientific">Aerococcus sanguinicola</name>
    <dbReference type="NCBI Taxonomy" id="119206"/>
    <lineage>
        <taxon>Bacteria</taxon>
        <taxon>Bacillati</taxon>
        <taxon>Bacillota</taxon>
        <taxon>Bacilli</taxon>
        <taxon>Lactobacillales</taxon>
        <taxon>Aerococcaceae</taxon>
        <taxon>Aerococcus</taxon>
    </lineage>
</organism>
<evidence type="ECO:0000313" key="1">
    <source>
        <dbReference type="EMBL" id="AMB93396.1"/>
    </source>
</evidence>
<gene>
    <name evidence="1" type="ORF">AWM72_00740</name>
    <name evidence="2" type="ORF">CYJ28_00105</name>
</gene>
<reference evidence="3" key="2">
    <citation type="submission" date="2016-01" db="EMBL/GenBank/DDBJ databases">
        <title>Six Aerococcus type strain genome sequencing and assembly using PacBio and Illumina Hiseq.</title>
        <authorList>
            <person name="Carkaci D."/>
            <person name="Dargis R."/>
            <person name="Nielsen X.C."/>
            <person name="Skovgaard O."/>
            <person name="Fuursted K."/>
            <person name="Christensen J.J."/>
        </authorList>
    </citation>
    <scope>NUCLEOTIDE SEQUENCE [LARGE SCALE GENOMIC DNA]</scope>
    <source>
        <strain evidence="3">CCUG43001</strain>
    </source>
</reference>
<evidence type="ECO:0000313" key="2">
    <source>
        <dbReference type="EMBL" id="PKZ22995.1"/>
    </source>
</evidence>
<reference evidence="2 4" key="3">
    <citation type="submission" date="2017-12" db="EMBL/GenBank/DDBJ databases">
        <title>Phylogenetic diversity of female urinary microbiome.</title>
        <authorList>
            <person name="Thomas-White K."/>
            <person name="Wolfe A.J."/>
        </authorList>
    </citation>
    <scope>NUCLEOTIDE SEQUENCE [LARGE SCALE GENOMIC DNA]</scope>
    <source>
        <strain evidence="2 4">UMB0139</strain>
    </source>
</reference>